<proteinExistence type="predicted"/>
<accession>A0ACC2K7T2</accession>
<protein>
    <submittedName>
        <fullName evidence="1">Uncharacterized protein</fullName>
    </submittedName>
</protein>
<gene>
    <name evidence="1" type="ORF">MRB53_013274</name>
</gene>
<evidence type="ECO:0000313" key="1">
    <source>
        <dbReference type="EMBL" id="KAJ8617088.1"/>
    </source>
</evidence>
<dbReference type="Proteomes" id="UP001234297">
    <property type="component" value="Chromosome 4"/>
</dbReference>
<organism evidence="1 2">
    <name type="scientific">Persea americana</name>
    <name type="common">Avocado</name>
    <dbReference type="NCBI Taxonomy" id="3435"/>
    <lineage>
        <taxon>Eukaryota</taxon>
        <taxon>Viridiplantae</taxon>
        <taxon>Streptophyta</taxon>
        <taxon>Embryophyta</taxon>
        <taxon>Tracheophyta</taxon>
        <taxon>Spermatophyta</taxon>
        <taxon>Magnoliopsida</taxon>
        <taxon>Magnoliidae</taxon>
        <taxon>Laurales</taxon>
        <taxon>Lauraceae</taxon>
        <taxon>Persea</taxon>
    </lineage>
</organism>
<dbReference type="EMBL" id="CM056812">
    <property type="protein sequence ID" value="KAJ8617088.1"/>
    <property type="molecule type" value="Genomic_DNA"/>
</dbReference>
<keyword evidence="2" id="KW-1185">Reference proteome</keyword>
<evidence type="ECO:0000313" key="2">
    <source>
        <dbReference type="Proteomes" id="UP001234297"/>
    </source>
</evidence>
<name>A0ACC2K7T2_PERAE</name>
<reference evidence="1 2" key="1">
    <citation type="journal article" date="2022" name="Hortic Res">
        <title>A haplotype resolved chromosomal level avocado genome allows analysis of novel avocado genes.</title>
        <authorList>
            <person name="Nath O."/>
            <person name="Fletcher S.J."/>
            <person name="Hayward A."/>
            <person name="Shaw L.M."/>
            <person name="Masouleh A.K."/>
            <person name="Furtado A."/>
            <person name="Henry R.J."/>
            <person name="Mitter N."/>
        </authorList>
    </citation>
    <scope>NUCLEOTIDE SEQUENCE [LARGE SCALE GENOMIC DNA]</scope>
    <source>
        <strain evidence="2">cv. Hass</strain>
    </source>
</reference>
<sequence length="291" mass="33053">MSSQNIVLLLVISHRHGNRTAKSMDRMLEQYNRESVKKMMLKQEKIFKEQVKELHRLYIVQKMLMDELKSNGEIQHASLTNAVPDTIHHGPDCRVADARTGYWSTATSSQTSYSPYSHTNHPAPHMSFDYNFHHSFAVKSEPSSNEPSSCSRYASRTQRGLDLEQAVGEENSTEFSVREDPTSSSKRVSKDKMAIDGSQDLCLCTDEDSDIELTLSIGRSTDKKKMKHQLHSNIELGSSKSNPNETRQLISSTSVGLDQEEEMSDASATNFNQESVKRPHWLFQNLRLNRT</sequence>
<comment type="caution">
    <text evidence="1">The sequence shown here is derived from an EMBL/GenBank/DDBJ whole genome shotgun (WGS) entry which is preliminary data.</text>
</comment>